<keyword evidence="1 2" id="KW-0443">Lipid metabolism</keyword>
<dbReference type="EMBL" id="OV696703">
    <property type="protein sequence ID" value="CAH1250675.1"/>
    <property type="molecule type" value="Genomic_DNA"/>
</dbReference>
<dbReference type="GO" id="GO:0016787">
    <property type="term" value="F:hydrolase activity"/>
    <property type="evidence" value="ECO:0007669"/>
    <property type="project" value="UniProtKB-UniRule"/>
</dbReference>
<evidence type="ECO:0000256" key="2">
    <source>
        <dbReference type="PROSITE-ProRule" id="PRU01161"/>
    </source>
</evidence>
<dbReference type="CDD" id="cd07207">
    <property type="entry name" value="Pat_ExoU_VipD_like"/>
    <property type="match status" value="1"/>
</dbReference>
<evidence type="ECO:0000313" key="4">
    <source>
        <dbReference type="EMBL" id="CAH1250675.1"/>
    </source>
</evidence>
<gene>
    <name evidence="4" type="primary">Hypp8895</name>
    <name evidence="4" type="ORF">BLAG_LOCUS11317</name>
</gene>
<keyword evidence="2" id="KW-0442">Lipid degradation</keyword>
<dbReference type="SUPFAM" id="SSF52151">
    <property type="entry name" value="FabD/lysophospholipase-like"/>
    <property type="match status" value="1"/>
</dbReference>
<feature type="domain" description="PNPLA" evidence="3">
    <location>
        <begin position="30"/>
        <end position="232"/>
    </location>
</feature>
<dbReference type="GO" id="GO:0016042">
    <property type="term" value="P:lipid catabolic process"/>
    <property type="evidence" value="ECO:0007669"/>
    <property type="project" value="UniProtKB-UniRule"/>
</dbReference>
<dbReference type="InterPro" id="IPR002641">
    <property type="entry name" value="PNPLA_dom"/>
</dbReference>
<protein>
    <submittedName>
        <fullName evidence="4">Hypp8895 protein</fullName>
    </submittedName>
</protein>
<keyword evidence="2" id="KW-0378">Hydrolase</keyword>
<feature type="short sequence motif" description="GXSXG" evidence="2">
    <location>
        <begin position="63"/>
        <end position="67"/>
    </location>
</feature>
<dbReference type="InterPro" id="IPR016035">
    <property type="entry name" value="Acyl_Trfase/lysoPLipase"/>
</dbReference>
<reference evidence="4" key="1">
    <citation type="submission" date="2022-01" db="EMBL/GenBank/DDBJ databases">
        <authorList>
            <person name="Braso-Vives M."/>
        </authorList>
    </citation>
    <scope>NUCLEOTIDE SEQUENCE</scope>
</reference>
<proteinExistence type="predicted"/>
<dbReference type="PROSITE" id="PS51635">
    <property type="entry name" value="PNPLA"/>
    <property type="match status" value="1"/>
</dbReference>
<dbReference type="PANTHER" id="PTHR46394">
    <property type="entry name" value="ANNEXIN"/>
    <property type="match status" value="1"/>
</dbReference>
<dbReference type="Pfam" id="PF01734">
    <property type="entry name" value="Patatin"/>
    <property type="match status" value="1"/>
</dbReference>
<evidence type="ECO:0000313" key="5">
    <source>
        <dbReference type="Proteomes" id="UP000838412"/>
    </source>
</evidence>
<keyword evidence="5" id="KW-1185">Reference proteome</keyword>
<evidence type="ECO:0000256" key="1">
    <source>
        <dbReference type="ARBA" id="ARBA00023098"/>
    </source>
</evidence>
<comment type="caution">
    <text evidence="2">Lacks conserved residue(s) required for the propagation of feature annotation.</text>
</comment>
<feature type="active site" description="Proton acceptor" evidence="2">
    <location>
        <position position="219"/>
    </location>
</feature>
<feature type="short sequence motif" description="DGA/G" evidence="2">
    <location>
        <begin position="219"/>
        <end position="221"/>
    </location>
</feature>
<sequence>MGLCGSRLVPFLPTTVGARWANRRFKFENLVFEGGGAKSIAYIGVCKVLEDAGILPQIKRFAGTSAGAITAALLAIGLTPQEMLQELSAKNLLDVLLDARFKALHWIPFAKRLIQVIDVVYNKGACPGRKFMTWFGDILERHLKKRGLPLDKDVTFEQLYNILGVELCIVAYNVNYDVEYYFHVKTTPVATVREAVRMSMSTPVLFQPYELNSVFTYVDGGLSSNFPLYTFDGWYLSMDQTSTFHRCLPIMGETDPVMVSQLFYPEYRKQRFRPPEPGSDGFFKTLGVLNYSRINREPHQHLFEKRLQKLQEVNPDFQNQRPPTKKERKYFEGFREKKELTKRGKDSIQSQMQTIGKIIQLIFGGIADQTGRVRTTRVQGAGANITVEEARNRFNEAVNDSDLQRFGLRTKEEAFRRLLLTERGELTDTKILNIYHNYLPLQNAKMEILGERPVSSTKQYYGTLMDYFGSKNQLSREDVGRCIAVDVDYLSTMDFDMEAADMEFLMKQGVAAATSFLCEYVDREVHAAAAGRPSITLAEEQLYPAIP</sequence>
<organism evidence="4 5">
    <name type="scientific">Branchiostoma lanceolatum</name>
    <name type="common">Common lancelet</name>
    <name type="synonym">Amphioxus lanceolatum</name>
    <dbReference type="NCBI Taxonomy" id="7740"/>
    <lineage>
        <taxon>Eukaryota</taxon>
        <taxon>Metazoa</taxon>
        <taxon>Chordata</taxon>
        <taxon>Cephalochordata</taxon>
        <taxon>Leptocardii</taxon>
        <taxon>Amphioxiformes</taxon>
        <taxon>Branchiostomatidae</taxon>
        <taxon>Branchiostoma</taxon>
    </lineage>
</organism>
<dbReference type="AlphaFoldDB" id="A0A8K0EGG2"/>
<accession>A0A8K0EGG2</accession>
<dbReference type="PANTHER" id="PTHR46394:SF1">
    <property type="entry name" value="PNPLA DOMAIN-CONTAINING PROTEIN"/>
    <property type="match status" value="1"/>
</dbReference>
<evidence type="ECO:0000259" key="3">
    <source>
        <dbReference type="PROSITE" id="PS51635"/>
    </source>
</evidence>
<dbReference type="Gene3D" id="3.40.1090.10">
    <property type="entry name" value="Cytosolic phospholipase A2 catalytic domain"/>
    <property type="match status" value="2"/>
</dbReference>
<dbReference type="Proteomes" id="UP000838412">
    <property type="component" value="Chromosome 18"/>
</dbReference>
<dbReference type="InterPro" id="IPR052580">
    <property type="entry name" value="Lipid_Hydrolase"/>
</dbReference>
<dbReference type="OrthoDB" id="10044367at2759"/>
<feature type="active site" description="Nucleophile" evidence="2">
    <location>
        <position position="65"/>
    </location>
</feature>
<name>A0A8K0EGG2_BRALA</name>